<dbReference type="InterPro" id="IPR002110">
    <property type="entry name" value="Ankyrin_rpt"/>
</dbReference>
<keyword evidence="2 3" id="KW-0040">ANK repeat</keyword>
<feature type="region of interest" description="Disordered" evidence="4">
    <location>
        <begin position="256"/>
        <end position="364"/>
    </location>
</feature>
<dbReference type="Pfam" id="PF13637">
    <property type="entry name" value="Ank_4"/>
    <property type="match status" value="1"/>
</dbReference>
<dbReference type="Gene3D" id="1.25.40.20">
    <property type="entry name" value="Ankyrin repeat-containing domain"/>
    <property type="match status" value="1"/>
</dbReference>
<accession>A0AAF0IID7</accession>
<dbReference type="PROSITE" id="PS50088">
    <property type="entry name" value="ANK_REPEAT"/>
    <property type="match status" value="2"/>
</dbReference>
<dbReference type="PANTHER" id="PTHR24171">
    <property type="entry name" value="ANKYRIN REPEAT DOMAIN-CONTAINING PROTEIN 39-RELATED"/>
    <property type="match status" value="1"/>
</dbReference>
<name>A0AAF0IID7_9EURO</name>
<dbReference type="Proteomes" id="UP001219355">
    <property type="component" value="Chromosome 2"/>
</dbReference>
<feature type="repeat" description="ANK" evidence="3">
    <location>
        <begin position="192"/>
        <end position="224"/>
    </location>
</feature>
<dbReference type="EMBL" id="CP120628">
    <property type="protein sequence ID" value="WEW57566.1"/>
    <property type="molecule type" value="Genomic_DNA"/>
</dbReference>
<dbReference type="Pfam" id="PF12796">
    <property type="entry name" value="Ank_2"/>
    <property type="match status" value="1"/>
</dbReference>
<evidence type="ECO:0000256" key="1">
    <source>
        <dbReference type="ARBA" id="ARBA00022737"/>
    </source>
</evidence>
<reference evidence="5" key="1">
    <citation type="submission" date="2023-03" db="EMBL/GenBank/DDBJ databases">
        <title>Emydomyces testavorans Genome Sequence.</title>
        <authorList>
            <person name="Hoyer L."/>
        </authorList>
    </citation>
    <scope>NUCLEOTIDE SEQUENCE</scope>
    <source>
        <strain evidence="5">16-2883</strain>
    </source>
</reference>
<evidence type="ECO:0008006" key="7">
    <source>
        <dbReference type="Google" id="ProtNLM"/>
    </source>
</evidence>
<dbReference type="InterPro" id="IPR036770">
    <property type="entry name" value="Ankyrin_rpt-contain_sf"/>
</dbReference>
<sequence>MSVLTPKSRVNLSVPIRLRRAILLNDVFLVKRIVRSNPAYLENPDYDDKSNTSLHLAAILGHLEIIKFLVDFGHDSCNPDFSQPGFSCAPGISLNTDLSTPLHLAAAHAHADCVDFLCSAFPQTIDRPDKTGATPLMLAARTSNPSYAPRSTTVIPPKQRPRSLSNPTSAEDTRTLATLLSYGADMAAMDAEGNTALHYASAWGNLKAFRLLVQWGAPPLAKNHAGCVPADYALTGQAAVYCRSLIAEFEKQRMGEEAYQDHEDRERQHQQQQQQQKKKLNLKVRPSELNQFANEPRMSSISPIDTRSREFRSQVSGSPRKQPLSAGGVRLVDNEADRDDDTPLTALKMNMPRVDGVNRNYESD</sequence>
<dbReference type="PROSITE" id="PS50297">
    <property type="entry name" value="ANK_REP_REGION"/>
    <property type="match status" value="2"/>
</dbReference>
<evidence type="ECO:0000313" key="6">
    <source>
        <dbReference type="Proteomes" id="UP001219355"/>
    </source>
</evidence>
<feature type="compositionally biased region" description="Basic and acidic residues" evidence="4">
    <location>
        <begin position="256"/>
        <end position="269"/>
    </location>
</feature>
<feature type="compositionally biased region" description="Polar residues" evidence="4">
    <location>
        <begin position="144"/>
        <end position="154"/>
    </location>
</feature>
<feature type="repeat" description="ANK" evidence="3">
    <location>
        <begin position="49"/>
        <end position="81"/>
    </location>
</feature>
<protein>
    <recommendedName>
        <fullName evidence="7">Target of rapamycin complex 2 subunit AVO2</fullName>
    </recommendedName>
</protein>
<keyword evidence="1" id="KW-0677">Repeat</keyword>
<gene>
    <name evidence="5" type="ORF">PRK78_003033</name>
</gene>
<evidence type="ECO:0000256" key="2">
    <source>
        <dbReference type="ARBA" id="ARBA00023043"/>
    </source>
</evidence>
<evidence type="ECO:0000256" key="4">
    <source>
        <dbReference type="SAM" id="MobiDB-lite"/>
    </source>
</evidence>
<dbReference type="AlphaFoldDB" id="A0AAF0IID7"/>
<feature type="compositionally biased region" description="Polar residues" evidence="4">
    <location>
        <begin position="288"/>
        <end position="305"/>
    </location>
</feature>
<dbReference type="SUPFAM" id="SSF48403">
    <property type="entry name" value="Ankyrin repeat"/>
    <property type="match status" value="1"/>
</dbReference>
<evidence type="ECO:0000313" key="5">
    <source>
        <dbReference type="EMBL" id="WEW57566.1"/>
    </source>
</evidence>
<organism evidence="5 6">
    <name type="scientific">Emydomyces testavorans</name>
    <dbReference type="NCBI Taxonomy" id="2070801"/>
    <lineage>
        <taxon>Eukaryota</taxon>
        <taxon>Fungi</taxon>
        <taxon>Dikarya</taxon>
        <taxon>Ascomycota</taxon>
        <taxon>Pezizomycotina</taxon>
        <taxon>Eurotiomycetes</taxon>
        <taxon>Eurotiomycetidae</taxon>
        <taxon>Onygenales</taxon>
        <taxon>Nannizziopsiaceae</taxon>
        <taxon>Emydomyces</taxon>
    </lineage>
</organism>
<keyword evidence="6" id="KW-1185">Reference proteome</keyword>
<evidence type="ECO:0000256" key="3">
    <source>
        <dbReference type="PROSITE-ProRule" id="PRU00023"/>
    </source>
</evidence>
<dbReference type="SMART" id="SM00248">
    <property type="entry name" value="ANK"/>
    <property type="match status" value="4"/>
</dbReference>
<proteinExistence type="predicted"/>
<feature type="region of interest" description="Disordered" evidence="4">
    <location>
        <begin position="144"/>
        <end position="170"/>
    </location>
</feature>